<keyword evidence="2" id="KW-0732">Signal</keyword>
<dbReference type="SUPFAM" id="SSF54060">
    <property type="entry name" value="His-Me finger endonucleases"/>
    <property type="match status" value="1"/>
</dbReference>
<evidence type="ECO:0000256" key="2">
    <source>
        <dbReference type="SAM" id="SignalP"/>
    </source>
</evidence>
<protein>
    <submittedName>
        <fullName evidence="3">Uncharacterized protein</fullName>
    </submittedName>
</protein>
<feature type="signal peptide" evidence="2">
    <location>
        <begin position="1"/>
        <end position="19"/>
    </location>
</feature>
<proteinExistence type="predicted"/>
<dbReference type="InterPro" id="IPR044929">
    <property type="entry name" value="DNA/RNA_non-sp_Endonuclease_sf"/>
</dbReference>
<feature type="chain" id="PRO_5029728469" evidence="2">
    <location>
        <begin position="20"/>
        <end position="486"/>
    </location>
</feature>
<dbReference type="AlphaFoldDB" id="A0A7M7PYG0"/>
<name>A0A7M7PYG0_NASVI</name>
<dbReference type="Proteomes" id="UP000002358">
    <property type="component" value="Chromosome 1"/>
</dbReference>
<dbReference type="RefSeq" id="XP_031778056.1">
    <property type="nucleotide sequence ID" value="XM_031922196.1"/>
</dbReference>
<evidence type="ECO:0000313" key="3">
    <source>
        <dbReference type="EnsemblMetazoa" id="XP_031778056"/>
    </source>
</evidence>
<reference evidence="3" key="1">
    <citation type="submission" date="2021-01" db="UniProtKB">
        <authorList>
            <consortium name="EnsemblMetazoa"/>
        </authorList>
    </citation>
    <scope>IDENTIFICATION</scope>
</reference>
<dbReference type="GeneID" id="107982018"/>
<sequence length="486" mass="54782">MLKSVCIFLLLSVIHSGACEEDYHPHPPPHPPRPPHHHHHYHHHPHHDDLSDPRCDCQIPTSPNDYNTPLFKMIQIKPHLAFEMQFAYPHVDGPVNSTFPSSRVQLLCANNGTIAINSQPLPIVSTAVVKCVRLDNDVCTHRLYTPWNTYLMDFKSFSDISCTVNQVSEAHSAVVISDQFGVCKRANNTCTTCVTIGFPVTQIPGPRFFMPAINFIAVDGSKLQPLVAQGHLPSSLHGHGHKADSNQELRKGPIFRGTTLNLKEVFQRDYQRKRFLEIFGNQKLVDVYIPETGNFHLTAAQLIAEQDLFYKVQKPTALFYENTVPIWRDVATGNWKLASEFLSKLAAEKHQGFAYYSGVIDILELADQQGNGKRIFLAHGQDGEPLIPVPKLLYKYIVAKKPGEPHKHHALVLITVNDPRLRLADIKEVKRGYIIPNCNPKPICQQMQPEFADPSRGYTYCCSAEEFSSFAEQFGLPHAHNSEMIL</sequence>
<organism evidence="3 4">
    <name type="scientific">Nasonia vitripennis</name>
    <name type="common">Parasitic wasp</name>
    <dbReference type="NCBI Taxonomy" id="7425"/>
    <lineage>
        <taxon>Eukaryota</taxon>
        <taxon>Metazoa</taxon>
        <taxon>Ecdysozoa</taxon>
        <taxon>Arthropoda</taxon>
        <taxon>Hexapoda</taxon>
        <taxon>Insecta</taxon>
        <taxon>Pterygota</taxon>
        <taxon>Neoptera</taxon>
        <taxon>Endopterygota</taxon>
        <taxon>Hymenoptera</taxon>
        <taxon>Apocrita</taxon>
        <taxon>Proctotrupomorpha</taxon>
        <taxon>Chalcidoidea</taxon>
        <taxon>Pteromalidae</taxon>
        <taxon>Pteromalinae</taxon>
        <taxon>Nasonia</taxon>
    </lineage>
</organism>
<evidence type="ECO:0000313" key="4">
    <source>
        <dbReference type="Proteomes" id="UP000002358"/>
    </source>
</evidence>
<accession>A0A7M7PYG0</accession>
<dbReference type="Gene3D" id="3.40.570.10">
    <property type="entry name" value="Extracellular Endonuclease, subunit A"/>
    <property type="match status" value="1"/>
</dbReference>
<feature type="compositionally biased region" description="Basic residues" evidence="1">
    <location>
        <begin position="33"/>
        <end position="45"/>
    </location>
</feature>
<dbReference type="InterPro" id="IPR044925">
    <property type="entry name" value="His-Me_finger_sf"/>
</dbReference>
<feature type="region of interest" description="Disordered" evidence="1">
    <location>
        <begin position="23"/>
        <end position="47"/>
    </location>
</feature>
<dbReference type="EnsemblMetazoa" id="XM_031922196">
    <property type="protein sequence ID" value="XP_031778056"/>
    <property type="gene ID" value="LOC107982018"/>
</dbReference>
<evidence type="ECO:0000256" key="1">
    <source>
        <dbReference type="SAM" id="MobiDB-lite"/>
    </source>
</evidence>
<keyword evidence="4" id="KW-1185">Reference proteome</keyword>